<keyword evidence="1" id="KW-0732">Signal</keyword>
<proteinExistence type="predicted"/>
<dbReference type="STRING" id="631.CH53_2043"/>
<name>A0A0T9MIN0_YERIN</name>
<accession>A0A0T9MIN0</accession>
<feature type="signal peptide" evidence="1">
    <location>
        <begin position="1"/>
        <end position="22"/>
    </location>
</feature>
<dbReference type="OrthoDB" id="6478953at2"/>
<feature type="chain" id="PRO_5006693364" evidence="1">
    <location>
        <begin position="23"/>
        <end position="194"/>
    </location>
</feature>
<evidence type="ECO:0000313" key="3">
    <source>
        <dbReference type="Proteomes" id="UP000038750"/>
    </source>
</evidence>
<dbReference type="RefSeq" id="WP_050073986.1">
    <property type="nucleotide sequence ID" value="NZ_CABHXO010000024.1"/>
</dbReference>
<evidence type="ECO:0000256" key="1">
    <source>
        <dbReference type="SAM" id="SignalP"/>
    </source>
</evidence>
<dbReference type="Gene3D" id="2.60.40.2040">
    <property type="entry name" value="CFA/I fimbrial subunit E, pilin domain"/>
    <property type="match status" value="1"/>
</dbReference>
<dbReference type="EMBL" id="CPZJ01000013">
    <property type="protein sequence ID" value="CNG15027.1"/>
    <property type="molecule type" value="Genomic_DNA"/>
</dbReference>
<gene>
    <name evidence="2" type="ORF">ERS008530_03075</name>
</gene>
<reference evidence="2 3" key="1">
    <citation type="submission" date="2015-03" db="EMBL/GenBank/DDBJ databases">
        <authorList>
            <person name="Murphy D."/>
        </authorList>
    </citation>
    <scope>NUCLEOTIDE SEQUENCE [LARGE SCALE GENOMIC DNA]</scope>
    <source>
        <strain evidence="2 3">BR165/97</strain>
    </source>
</reference>
<sequence length="194" mass="20484">MKKTLLSIVTMAILTTSVSANANVMTSLQSGINNAQTQGIQSMNQSDQNVYFKPALTKEIMVELEVPQIVKFSKSNGDELNLIKLSLDSAMNSYKATENIRVESNGDSKVRIGLGKPFDLVSNNGSKIPSTPVVTIGNTMLNGAANVGLGGGTAMFPLTNSVLDTTLNIIVKGNGLKSTEVYTGTLNLVIETAA</sequence>
<protein>
    <submittedName>
        <fullName evidence="2">Alpha-related fimbriae minor subunit 1</fullName>
    </submittedName>
</protein>
<dbReference type="Proteomes" id="UP000038750">
    <property type="component" value="Unassembled WGS sequence"/>
</dbReference>
<dbReference type="AlphaFoldDB" id="A0A0T9MIN0"/>
<organism evidence="2 3">
    <name type="scientific">Yersinia intermedia</name>
    <dbReference type="NCBI Taxonomy" id="631"/>
    <lineage>
        <taxon>Bacteria</taxon>
        <taxon>Pseudomonadati</taxon>
        <taxon>Pseudomonadota</taxon>
        <taxon>Gammaproteobacteria</taxon>
        <taxon>Enterobacterales</taxon>
        <taxon>Yersiniaceae</taxon>
        <taxon>Yersinia</taxon>
    </lineage>
</organism>
<evidence type="ECO:0000313" key="2">
    <source>
        <dbReference type="EMBL" id="CNG15027.1"/>
    </source>
</evidence>